<evidence type="ECO:0000259" key="8">
    <source>
        <dbReference type="PROSITE" id="PS50048"/>
    </source>
</evidence>
<dbReference type="CDD" id="cd12148">
    <property type="entry name" value="fungal_TF_MHR"/>
    <property type="match status" value="1"/>
</dbReference>
<comment type="subcellular location">
    <subcellularLocation>
        <location evidence="1">Nucleus</location>
    </subcellularLocation>
</comment>
<evidence type="ECO:0000256" key="7">
    <source>
        <dbReference type="SAM" id="MobiDB-lite"/>
    </source>
</evidence>
<feature type="region of interest" description="Disordered" evidence="7">
    <location>
        <begin position="125"/>
        <end position="145"/>
    </location>
</feature>
<evidence type="ECO:0000256" key="5">
    <source>
        <dbReference type="ARBA" id="ARBA00023163"/>
    </source>
</evidence>
<protein>
    <recommendedName>
        <fullName evidence="8">Zn(2)-C6 fungal-type domain-containing protein</fullName>
    </recommendedName>
</protein>
<dbReference type="InterPro" id="IPR051711">
    <property type="entry name" value="Stress_Response_Reg"/>
</dbReference>
<evidence type="ECO:0000256" key="4">
    <source>
        <dbReference type="ARBA" id="ARBA00023125"/>
    </source>
</evidence>
<dbReference type="SMART" id="SM00066">
    <property type="entry name" value="GAL4"/>
    <property type="match status" value="1"/>
</dbReference>
<evidence type="ECO:0000256" key="3">
    <source>
        <dbReference type="ARBA" id="ARBA00023015"/>
    </source>
</evidence>
<organism evidence="9 10">
    <name type="scientific">Aspergillus pseudocaelatus</name>
    <dbReference type="NCBI Taxonomy" id="1825620"/>
    <lineage>
        <taxon>Eukaryota</taxon>
        <taxon>Fungi</taxon>
        <taxon>Dikarya</taxon>
        <taxon>Ascomycota</taxon>
        <taxon>Pezizomycotina</taxon>
        <taxon>Eurotiomycetes</taxon>
        <taxon>Eurotiomycetidae</taxon>
        <taxon>Eurotiales</taxon>
        <taxon>Aspergillaceae</taxon>
        <taxon>Aspergillus</taxon>
        <taxon>Aspergillus subgen. Circumdati</taxon>
    </lineage>
</organism>
<name>A0ABQ6WW79_9EURO</name>
<dbReference type="PANTHER" id="PTHR47540:SF6">
    <property type="entry name" value="ZN(II)2CYS6 TRANSCRIPTION FACTOR (EUROFUNG)"/>
    <property type="match status" value="1"/>
</dbReference>
<keyword evidence="2" id="KW-0479">Metal-binding</keyword>
<feature type="region of interest" description="Disordered" evidence="7">
    <location>
        <begin position="32"/>
        <end position="61"/>
    </location>
</feature>
<dbReference type="PROSITE" id="PS50048">
    <property type="entry name" value="ZN2_CY6_FUNGAL_2"/>
    <property type="match status" value="1"/>
</dbReference>
<keyword evidence="3" id="KW-0805">Transcription regulation</keyword>
<feature type="domain" description="Zn(2)-C6 fungal-type" evidence="8">
    <location>
        <begin position="62"/>
        <end position="91"/>
    </location>
</feature>
<evidence type="ECO:0000313" key="10">
    <source>
        <dbReference type="Proteomes" id="UP000325395"/>
    </source>
</evidence>
<dbReference type="SMART" id="SM00906">
    <property type="entry name" value="Fungal_trans"/>
    <property type="match status" value="1"/>
</dbReference>
<keyword evidence="6" id="KW-0539">Nucleus</keyword>
<dbReference type="Gene3D" id="4.10.240.10">
    <property type="entry name" value="Zn(2)-C6 fungal-type DNA-binding domain"/>
    <property type="match status" value="1"/>
</dbReference>
<dbReference type="Pfam" id="PF04082">
    <property type="entry name" value="Fungal_trans"/>
    <property type="match status" value="1"/>
</dbReference>
<evidence type="ECO:0000256" key="6">
    <source>
        <dbReference type="ARBA" id="ARBA00023242"/>
    </source>
</evidence>
<dbReference type="Pfam" id="PF00172">
    <property type="entry name" value="Zn_clus"/>
    <property type="match status" value="1"/>
</dbReference>
<evidence type="ECO:0000256" key="2">
    <source>
        <dbReference type="ARBA" id="ARBA00022723"/>
    </source>
</evidence>
<dbReference type="InterPro" id="IPR036864">
    <property type="entry name" value="Zn2-C6_fun-type_DNA-bd_sf"/>
</dbReference>
<dbReference type="PANTHER" id="PTHR47540">
    <property type="entry name" value="THIAMINE REPRESSIBLE GENES REGULATORY PROTEIN THI5"/>
    <property type="match status" value="1"/>
</dbReference>
<dbReference type="PROSITE" id="PS00463">
    <property type="entry name" value="ZN2_CY6_FUNGAL_1"/>
    <property type="match status" value="1"/>
</dbReference>
<gene>
    <name evidence="9" type="ORF">BDV36DRAFT_248026</name>
</gene>
<accession>A0ABQ6WW79</accession>
<reference evidence="9 10" key="1">
    <citation type="submission" date="2019-04" db="EMBL/GenBank/DDBJ databases">
        <authorList>
            <consortium name="DOE Joint Genome Institute"/>
            <person name="Mondo S."/>
            <person name="Kjaerbolling I."/>
            <person name="Vesth T."/>
            <person name="Frisvad J.C."/>
            <person name="Nybo J.L."/>
            <person name="Theobald S."/>
            <person name="Kildgaard S."/>
            <person name="Isbrandt T."/>
            <person name="Kuo A."/>
            <person name="Sato A."/>
            <person name="Lyhne E.K."/>
            <person name="Kogle M.E."/>
            <person name="Wiebenga A."/>
            <person name="Kun R.S."/>
            <person name="Lubbers R.J."/>
            <person name="Makela M.R."/>
            <person name="Barry K."/>
            <person name="Chovatia M."/>
            <person name="Clum A."/>
            <person name="Daum C."/>
            <person name="Haridas S."/>
            <person name="He G."/>
            <person name="LaButti K."/>
            <person name="Lipzen A."/>
            <person name="Riley R."/>
            <person name="Salamov A."/>
            <person name="Simmons B.A."/>
            <person name="Magnuson J.K."/>
            <person name="Henrissat B."/>
            <person name="Mortensen U.H."/>
            <person name="Larsen T.O."/>
            <person name="Devries R.P."/>
            <person name="Grigoriev I.V."/>
            <person name="Machida M."/>
            <person name="Baker S.E."/>
            <person name="Andersen M.R."/>
            <person name="Cantor M.N."/>
            <person name="Hua S.X."/>
        </authorList>
    </citation>
    <scope>NUCLEOTIDE SEQUENCE [LARGE SCALE GENOMIC DNA]</scope>
    <source>
        <strain evidence="9 10">CBS 117616</strain>
    </source>
</reference>
<dbReference type="Proteomes" id="UP000325395">
    <property type="component" value="Unassembled WGS sequence"/>
</dbReference>
<sequence length="739" mass="82444">MTVWTSTKRFAVQHTDLEKKKIRIGQETAHSTMISVKHRSPSKSMEASHNKENRVKKRSSNACQRCRRQKIKCSGSQPCDTCSKRKSTCTFDDRDQKILVTRGYLEDLQRKLALLKGGEDEVYSPQSMEQEVLRPTEGKASLPDATGRAIQSDPILGGDELAVEGEQEWGQNLEGASQLTNPLSSGPSTFMAAASGRIFYLGTSSNWSFARKILSMTHEHLYNAPLPTGSLYFDGSAYDLGWEGTRTTVTNDIPMAPPLDFSIYLINAVKFHAGQLFHLFDEDTFMGGLYAFYENPEHQMAHSGLWYIHYLLILAFGKAFVVQRNQGSRPSGCEFFTKALQLLPDTTNLCRDPIVATEILCCIALYLQSLDFRNSAHNYIGQAARIAQAQGMHTDMSAEHLGDAIVQRCRRIWWTIYILDRQMTSLMGLPQSIRDDQLHHQLPYFPGSPQKAIALSMQIKVCQIMEEINSSVYGPDGRLNRNFLLRTKSALASAAELVTELRKCYDLRLDESSISGVSRLSAHLHLLYHQCIVLATRPVLFCFLKMRIQTTDSSLESLNSSANVRKLLQVCIDSAQQILNILTVLQRQNLLDSFLPFDLEATYTAAVVLVTAPAADASLLDDWTPWFHSSVTVLDEMISRGNLIAGFRKSELQQLAGMLSHLSSDGVVHTTDLGRKGAQLDRIISRLPSPSTPDRVFGISDIPNLHPGLTTAEIMAVAESIDTGDVDWIAHAVTENHIW</sequence>
<keyword evidence="10" id="KW-1185">Reference proteome</keyword>
<dbReference type="SUPFAM" id="SSF57701">
    <property type="entry name" value="Zn2/Cys6 DNA-binding domain"/>
    <property type="match status" value="1"/>
</dbReference>
<dbReference type="CDD" id="cd00067">
    <property type="entry name" value="GAL4"/>
    <property type="match status" value="1"/>
</dbReference>
<dbReference type="InterPro" id="IPR001138">
    <property type="entry name" value="Zn2Cys6_DnaBD"/>
</dbReference>
<dbReference type="InterPro" id="IPR007219">
    <property type="entry name" value="XnlR_reg_dom"/>
</dbReference>
<keyword evidence="5" id="KW-0804">Transcription</keyword>
<proteinExistence type="predicted"/>
<dbReference type="EMBL" id="ML735702">
    <property type="protein sequence ID" value="KAE8421280.1"/>
    <property type="molecule type" value="Genomic_DNA"/>
</dbReference>
<evidence type="ECO:0000313" key="9">
    <source>
        <dbReference type="EMBL" id="KAE8421280.1"/>
    </source>
</evidence>
<keyword evidence="4" id="KW-0238">DNA-binding</keyword>
<evidence type="ECO:0000256" key="1">
    <source>
        <dbReference type="ARBA" id="ARBA00004123"/>
    </source>
</evidence>